<organism evidence="9 10">
    <name type="scientific">Paragonimus heterotremus</name>
    <dbReference type="NCBI Taxonomy" id="100268"/>
    <lineage>
        <taxon>Eukaryota</taxon>
        <taxon>Metazoa</taxon>
        <taxon>Spiralia</taxon>
        <taxon>Lophotrochozoa</taxon>
        <taxon>Platyhelminthes</taxon>
        <taxon>Trematoda</taxon>
        <taxon>Digenea</taxon>
        <taxon>Plagiorchiida</taxon>
        <taxon>Troglotremata</taxon>
        <taxon>Troglotrematidae</taxon>
        <taxon>Paragonimus</taxon>
    </lineage>
</organism>
<dbReference type="PANTHER" id="PTHR45644:SF3">
    <property type="entry name" value="FI08533P-RELATED"/>
    <property type="match status" value="1"/>
</dbReference>
<keyword evidence="7" id="KW-0812">Transmembrane</keyword>
<dbReference type="GO" id="GO:0005741">
    <property type="term" value="C:mitochondrial outer membrane"/>
    <property type="evidence" value="ECO:0007669"/>
    <property type="project" value="UniProtKB-SubCell"/>
</dbReference>
<dbReference type="OrthoDB" id="10254455at2759"/>
<keyword evidence="4 6" id="KW-0067">ATP-binding</keyword>
<dbReference type="PROSITE" id="PS00674">
    <property type="entry name" value="AAA"/>
    <property type="match status" value="1"/>
</dbReference>
<dbReference type="InterPro" id="IPR051701">
    <property type="entry name" value="Mito_OM_Translocase_MSP1"/>
</dbReference>
<protein>
    <submittedName>
        <fullName evidence="9">ATPase family AAA domain-containing protein 1-B</fullName>
    </submittedName>
</protein>
<evidence type="ECO:0000256" key="6">
    <source>
        <dbReference type="RuleBase" id="RU003651"/>
    </source>
</evidence>
<evidence type="ECO:0000313" key="9">
    <source>
        <dbReference type="EMBL" id="KAF5394913.1"/>
    </source>
</evidence>
<keyword evidence="2 6" id="KW-0547">Nucleotide-binding</keyword>
<evidence type="ECO:0000256" key="5">
    <source>
        <dbReference type="ARBA" id="ARBA00023128"/>
    </source>
</evidence>
<dbReference type="Pfam" id="PF17862">
    <property type="entry name" value="AAA_lid_3"/>
    <property type="match status" value="1"/>
</dbReference>
<accession>A0A8J4WD62</accession>
<keyword evidence="7" id="KW-1133">Transmembrane helix</keyword>
<comment type="caution">
    <text evidence="9">The sequence shown here is derived from an EMBL/GenBank/DDBJ whole genome shotgun (WGS) entry which is preliminary data.</text>
</comment>
<dbReference type="SMART" id="SM00382">
    <property type="entry name" value="AAA"/>
    <property type="match status" value="1"/>
</dbReference>
<evidence type="ECO:0000259" key="8">
    <source>
        <dbReference type="SMART" id="SM00382"/>
    </source>
</evidence>
<sequence>MRNPIVVPLFGLTVVLATGVYTHSQLHTLPQAPLPTYSGSALARPTRWSVWRDMYVTCALIPVHLTFLADQTGLSTEQLVSPIVLSIQWLGTLISLPNWSPRSIAHGLSKIFSLFYRTVYGLSLFCLSYLIYPSCLTSVLYGLYSFDSRCSVFEPLLYSSRFCELFMERLLAVASRHASLPYEFCLTSASVLRPFHIRWPTMASILTVSAASSSTSDPLHASGCPMEELNHLLRHGVSLDPIIDRFRAWWDTVKLPTSSEPNTAIPWPPYIPDDAYNEPMRIDYVRLLQLIISLVGIGLSLRLMFYLIEQINPTAKEKRLARKRAQQMFTQLGLKTMPPLTDYEVGIAVNLVDTRVLSTEWDSIGGLDEVIDAIQQSVIEPFQQVPLVPYYSRLLRPPKGVLLFGPPGCGKTMLARAMARAANAYFINLQISALVNMWYGETQKYVEATFSLAHKLQPSIIFIDELDSFLTTRSYTDNESTRMIKTQFMALWDGLLTEESTRILIVGATNRPEDLDQAILRRLPFKVSVPMPNVDQRIRILSICLRGEPMAIGLSERDIREIATRTEGLSGSDLNELCREAAFCCYRLE</sequence>
<keyword evidence="7" id="KW-0472">Membrane</keyword>
<dbReference type="Gene3D" id="3.40.50.300">
    <property type="entry name" value="P-loop containing nucleotide triphosphate hydrolases"/>
    <property type="match status" value="1"/>
</dbReference>
<dbReference type="GO" id="GO:0016887">
    <property type="term" value="F:ATP hydrolysis activity"/>
    <property type="evidence" value="ECO:0007669"/>
    <property type="project" value="InterPro"/>
</dbReference>
<feature type="domain" description="AAA+ ATPase" evidence="8">
    <location>
        <begin position="397"/>
        <end position="535"/>
    </location>
</feature>
<dbReference type="Gene3D" id="1.10.8.60">
    <property type="match status" value="1"/>
</dbReference>
<evidence type="ECO:0000256" key="7">
    <source>
        <dbReference type="SAM" id="Phobius"/>
    </source>
</evidence>
<evidence type="ECO:0000256" key="3">
    <source>
        <dbReference type="ARBA" id="ARBA00022787"/>
    </source>
</evidence>
<keyword evidence="5" id="KW-0496">Mitochondrion</keyword>
<name>A0A8J4WD62_9TREM</name>
<dbReference type="EMBL" id="LUCH01017519">
    <property type="protein sequence ID" value="KAF5394913.1"/>
    <property type="molecule type" value="Genomic_DNA"/>
</dbReference>
<dbReference type="GO" id="GO:0140570">
    <property type="term" value="P:extraction of mislocalized protein from mitochondrial outer membrane"/>
    <property type="evidence" value="ECO:0007669"/>
    <property type="project" value="TreeGrafter"/>
</dbReference>
<dbReference type="InterPro" id="IPR041569">
    <property type="entry name" value="AAA_lid_3"/>
</dbReference>
<evidence type="ECO:0000256" key="1">
    <source>
        <dbReference type="ARBA" id="ARBA00004572"/>
    </source>
</evidence>
<feature type="transmembrane region" description="Helical" evidence="7">
    <location>
        <begin position="119"/>
        <end position="144"/>
    </location>
</feature>
<evidence type="ECO:0000256" key="2">
    <source>
        <dbReference type="ARBA" id="ARBA00022741"/>
    </source>
</evidence>
<dbReference type="GO" id="GO:0005524">
    <property type="term" value="F:ATP binding"/>
    <property type="evidence" value="ECO:0007669"/>
    <property type="project" value="UniProtKB-KW"/>
</dbReference>
<dbReference type="AlphaFoldDB" id="A0A8J4WD62"/>
<gene>
    <name evidence="9" type="ORF">PHET_09491</name>
</gene>
<evidence type="ECO:0000256" key="4">
    <source>
        <dbReference type="ARBA" id="ARBA00022840"/>
    </source>
</evidence>
<keyword evidence="3" id="KW-1000">Mitochondrion outer membrane</keyword>
<dbReference type="PANTHER" id="PTHR45644">
    <property type="entry name" value="AAA ATPASE, PUTATIVE (AFU_ORTHOLOGUE AFUA_2G12920)-RELATED-RELATED"/>
    <property type="match status" value="1"/>
</dbReference>
<dbReference type="InterPro" id="IPR027417">
    <property type="entry name" value="P-loop_NTPase"/>
</dbReference>
<dbReference type="Proteomes" id="UP000748531">
    <property type="component" value="Unassembled WGS sequence"/>
</dbReference>
<dbReference type="InterPro" id="IPR003959">
    <property type="entry name" value="ATPase_AAA_core"/>
</dbReference>
<feature type="transmembrane region" description="Helical" evidence="7">
    <location>
        <begin position="287"/>
        <end position="308"/>
    </location>
</feature>
<dbReference type="InterPro" id="IPR003960">
    <property type="entry name" value="ATPase_AAA_CS"/>
</dbReference>
<keyword evidence="10" id="KW-1185">Reference proteome</keyword>
<dbReference type="Pfam" id="PF00004">
    <property type="entry name" value="AAA"/>
    <property type="match status" value="1"/>
</dbReference>
<reference evidence="9" key="1">
    <citation type="submission" date="2019-05" db="EMBL/GenBank/DDBJ databases">
        <title>Annotation for the trematode Paragonimus heterotremus.</title>
        <authorList>
            <person name="Choi Y.-J."/>
        </authorList>
    </citation>
    <scope>NUCLEOTIDE SEQUENCE</scope>
    <source>
        <strain evidence="9">LC</strain>
    </source>
</reference>
<proteinExistence type="inferred from homology"/>
<comment type="similarity">
    <text evidence="6">Belongs to the AAA ATPase family.</text>
</comment>
<comment type="subcellular location">
    <subcellularLocation>
        <location evidence="1">Mitochondrion outer membrane</location>
        <topology evidence="1">Single-pass membrane protein</topology>
    </subcellularLocation>
</comment>
<dbReference type="InterPro" id="IPR003593">
    <property type="entry name" value="AAA+_ATPase"/>
</dbReference>
<dbReference type="SUPFAM" id="SSF52540">
    <property type="entry name" value="P-loop containing nucleoside triphosphate hydrolases"/>
    <property type="match status" value="1"/>
</dbReference>
<evidence type="ECO:0000313" key="10">
    <source>
        <dbReference type="Proteomes" id="UP000748531"/>
    </source>
</evidence>